<evidence type="ECO:0000313" key="3">
    <source>
        <dbReference type="EMBL" id="AXB47506.1"/>
    </source>
</evidence>
<dbReference type="PROSITE" id="PS51318">
    <property type="entry name" value="TAT"/>
    <property type="match status" value="1"/>
</dbReference>
<feature type="chain" id="PRO_5016684337" description="SH3b domain-containing protein" evidence="1">
    <location>
        <begin position="34"/>
        <end position="220"/>
    </location>
</feature>
<sequence>MMPSSFRRSAARTAAVLLATAALSLVSMVPAQAAATGTVQTAGDPLNVRRAPTTAATVVRTVNNGATVSIDCQTTGQSVTGPLGTSTLWDYVPGLGGYISDTYVKTGSDGRVAPDCGVGTGSAECSTGACAAEGLFRSSDARFSVWDRDADGKSAVVAYWLKGGVGPLYVWNSNGNGTQVDKVVNVPSGGWVHYKVCVANYSATSPVLEACSNGITDFAS</sequence>
<dbReference type="Gene3D" id="2.30.30.40">
    <property type="entry name" value="SH3 Domains"/>
    <property type="match status" value="1"/>
</dbReference>
<name>A0A344LHI2_9PSEU</name>
<keyword evidence="1" id="KW-0732">Signal</keyword>
<dbReference type="Proteomes" id="UP000250434">
    <property type="component" value="Chromosome"/>
</dbReference>
<gene>
    <name evidence="3" type="ORF">A4R43_37800</name>
</gene>
<evidence type="ECO:0000259" key="2">
    <source>
        <dbReference type="PROSITE" id="PS51781"/>
    </source>
</evidence>
<dbReference type="PROSITE" id="PS51781">
    <property type="entry name" value="SH3B"/>
    <property type="match status" value="1"/>
</dbReference>
<feature type="signal peptide" evidence="1">
    <location>
        <begin position="1"/>
        <end position="33"/>
    </location>
</feature>
<accession>A0A344LHI2</accession>
<dbReference type="RefSeq" id="WP_236808515.1">
    <property type="nucleotide sequence ID" value="NZ_CP015163.1"/>
</dbReference>
<dbReference type="AlphaFoldDB" id="A0A344LHI2"/>
<evidence type="ECO:0000256" key="1">
    <source>
        <dbReference type="SAM" id="SignalP"/>
    </source>
</evidence>
<feature type="domain" description="SH3b" evidence="2">
    <location>
        <begin position="34"/>
        <end position="108"/>
    </location>
</feature>
<reference evidence="3 4" key="1">
    <citation type="submission" date="2016-04" db="EMBL/GenBank/DDBJ databases">
        <title>Complete genome sequence and analysis of deep-sea sediment isolate, Amycolatopsis sp. WP1.</title>
        <authorList>
            <person name="Wang H."/>
            <person name="Chen S."/>
            <person name="Wu Q."/>
        </authorList>
    </citation>
    <scope>NUCLEOTIDE SEQUENCE [LARGE SCALE GENOMIC DNA]</scope>
    <source>
        <strain evidence="3 4">WP1</strain>
    </source>
</reference>
<organism evidence="3 4">
    <name type="scientific">Amycolatopsis albispora</name>
    <dbReference type="NCBI Taxonomy" id="1804986"/>
    <lineage>
        <taxon>Bacteria</taxon>
        <taxon>Bacillati</taxon>
        <taxon>Actinomycetota</taxon>
        <taxon>Actinomycetes</taxon>
        <taxon>Pseudonocardiales</taxon>
        <taxon>Pseudonocardiaceae</taxon>
        <taxon>Amycolatopsis</taxon>
    </lineage>
</organism>
<dbReference type="KEGG" id="aab:A4R43_37800"/>
<proteinExistence type="predicted"/>
<dbReference type="EMBL" id="CP015163">
    <property type="protein sequence ID" value="AXB47506.1"/>
    <property type="molecule type" value="Genomic_DNA"/>
</dbReference>
<dbReference type="InterPro" id="IPR003646">
    <property type="entry name" value="SH3-like_bac-type"/>
</dbReference>
<protein>
    <recommendedName>
        <fullName evidence="2">SH3b domain-containing protein</fullName>
    </recommendedName>
</protein>
<keyword evidence="4" id="KW-1185">Reference proteome</keyword>
<evidence type="ECO:0000313" key="4">
    <source>
        <dbReference type="Proteomes" id="UP000250434"/>
    </source>
</evidence>
<dbReference type="InterPro" id="IPR006311">
    <property type="entry name" value="TAT_signal"/>
</dbReference>